<evidence type="ECO:0000256" key="3">
    <source>
        <dbReference type="ARBA" id="ARBA00022603"/>
    </source>
</evidence>
<dbReference type="InterPro" id="IPR003356">
    <property type="entry name" value="DNA_methylase_A-5"/>
</dbReference>
<sequence length="994" mass="109415">MARYGGDVASLHLLDADTPDLLPYATLVNARRRGSDTLGVVGAIYEWQEAPLIFLVEADLVASDEQLQSLRRLLAMRGDAPYLGVVAPGRLDVYLIALDNKRPSQVRVREGLDTIADIDLLPRLANVRPKAARTRQNWISDVVLKLLTQAIKDLIADADVDDEDAISLVGRALFTRFLGDRNLLPDDIGSLPASHSLFDDATRAEATSAWLDQIFNGDLLPLSEGLFERLNESAYRVLGDIMRRAPGGQLQLDWQERWDRLDFAHIPVGVLSQAYELYLRSHQSSRQRREGGFYTPRPIADLLVRASFRALDRGGGSAEARILDPAAGAGVFLLTAFRELVAARWRVSGKRPDTAKLREILYNQITGFDINEAALRFAALGLYLLSIELDPEPQPVDKLRFDDLRDVVLHRLGVVGKKGHHLGSLGPEVGPEHSGRYDIVVGNPPWASGTKLPDWLLVRHEVARIASRRAGKDIAPLLPNEVLDLPFLWRAMDWAKPGGQIAFALHARLLFQQGDGMADARLALFRALDVTSVINGSELRQSKVWPEIDAPFCLLIATNRIPGPDAGFRLISPRLEASLNSAGSMRIDAHAAEIIATEDLARTPELLKILFRGTKADLSLVERIRSKGFPTLAEYWSEVVGGSPKGYLTGSGNGYQTLKKSSRTRKNGDGKPGVPADYLHGLPDIMAKSLDDILVDTGRLFAFQHRRIHDPRDQAIFAGPLVLVHQSPPAGRVRLRVGVAAETVAYNESFYGFSTGALGSDQTLVRFLALLLGSRFALWFALVTSGKFGFERDVVEKAALNRLPLPDLRLFSKLQSTEVSSLFDALVRGDASWSDVDQWAANLYGLGASDLQVIADTLTYNAPFSSAKKAAQAPPRDLEGFCTQVERELSPWAKRFGTVVKAKPIKARPLSPWCGIIIERNGGACDVDVRKHWDGLILLADASAATEMVVHATPNTLFVARLAQQRYWTATQARLLAQHIVWNELEFLTGKGAE</sequence>
<evidence type="ECO:0000256" key="2">
    <source>
        <dbReference type="ARBA" id="ARBA00011900"/>
    </source>
</evidence>
<evidence type="ECO:0000256" key="7">
    <source>
        <dbReference type="SAM" id="MobiDB-lite"/>
    </source>
</evidence>
<dbReference type="GO" id="GO:0009307">
    <property type="term" value="P:DNA restriction-modification system"/>
    <property type="evidence" value="ECO:0007669"/>
    <property type="project" value="UniProtKB-KW"/>
</dbReference>
<keyword evidence="3 9" id="KW-0489">Methyltransferase</keyword>
<keyword evidence="5" id="KW-0680">Restriction system</keyword>
<organism evidence="9 10">
    <name type="scientific">Allopontixanthobacter sediminis</name>
    <dbReference type="NCBI Taxonomy" id="1689985"/>
    <lineage>
        <taxon>Bacteria</taxon>
        <taxon>Pseudomonadati</taxon>
        <taxon>Pseudomonadota</taxon>
        <taxon>Alphaproteobacteria</taxon>
        <taxon>Sphingomonadales</taxon>
        <taxon>Erythrobacteraceae</taxon>
        <taxon>Allopontixanthobacter</taxon>
    </lineage>
</organism>
<evidence type="ECO:0000256" key="6">
    <source>
        <dbReference type="ARBA" id="ARBA00047942"/>
    </source>
</evidence>
<gene>
    <name evidence="9" type="ORF">GRI65_10370</name>
</gene>
<comment type="catalytic activity">
    <reaction evidence="6">
        <text>a 2'-deoxyadenosine in DNA + S-adenosyl-L-methionine = an N(6)-methyl-2'-deoxyadenosine in DNA + S-adenosyl-L-homocysteine + H(+)</text>
        <dbReference type="Rhea" id="RHEA:15197"/>
        <dbReference type="Rhea" id="RHEA-COMP:12418"/>
        <dbReference type="Rhea" id="RHEA-COMP:12419"/>
        <dbReference type="ChEBI" id="CHEBI:15378"/>
        <dbReference type="ChEBI" id="CHEBI:57856"/>
        <dbReference type="ChEBI" id="CHEBI:59789"/>
        <dbReference type="ChEBI" id="CHEBI:90615"/>
        <dbReference type="ChEBI" id="CHEBI:90616"/>
        <dbReference type="EC" id="2.1.1.72"/>
    </reaction>
</comment>
<dbReference type="SUPFAM" id="SSF53335">
    <property type="entry name" value="S-adenosyl-L-methionine-dependent methyltransferases"/>
    <property type="match status" value="1"/>
</dbReference>
<evidence type="ECO:0000256" key="1">
    <source>
        <dbReference type="ARBA" id="ARBA00006594"/>
    </source>
</evidence>
<reference evidence="9 10" key="1">
    <citation type="submission" date="2019-12" db="EMBL/GenBank/DDBJ databases">
        <title>Genomic-based taxomic classification of the family Erythrobacteraceae.</title>
        <authorList>
            <person name="Xu L."/>
        </authorList>
    </citation>
    <scope>NUCLEOTIDE SEQUENCE [LARGE SCALE GENOMIC DNA]</scope>
    <source>
        <strain evidence="9 10">KCTC 42453</strain>
    </source>
</reference>
<evidence type="ECO:0000313" key="10">
    <source>
        <dbReference type="Proteomes" id="UP000431922"/>
    </source>
</evidence>
<dbReference type="Pfam" id="PF02384">
    <property type="entry name" value="N6_Mtase"/>
    <property type="match status" value="1"/>
</dbReference>
<dbReference type="InterPro" id="IPR002052">
    <property type="entry name" value="DNA_methylase_N6_adenine_CS"/>
</dbReference>
<evidence type="ECO:0000256" key="5">
    <source>
        <dbReference type="ARBA" id="ARBA00022747"/>
    </source>
</evidence>
<dbReference type="InterPro" id="IPR050953">
    <property type="entry name" value="N4_N6_ade-DNA_methylase"/>
</dbReference>
<dbReference type="Proteomes" id="UP000431922">
    <property type="component" value="Unassembled WGS sequence"/>
</dbReference>
<dbReference type="InterPro" id="IPR029063">
    <property type="entry name" value="SAM-dependent_MTases_sf"/>
</dbReference>
<name>A0A845B386_9SPHN</name>
<evidence type="ECO:0000313" key="9">
    <source>
        <dbReference type="EMBL" id="MXP44860.1"/>
    </source>
</evidence>
<dbReference type="PROSITE" id="PS00092">
    <property type="entry name" value="N6_MTASE"/>
    <property type="match status" value="1"/>
</dbReference>
<comment type="caution">
    <text evidence="9">The sequence shown here is derived from an EMBL/GenBank/DDBJ whole genome shotgun (WGS) entry which is preliminary data.</text>
</comment>
<dbReference type="GO" id="GO:0003677">
    <property type="term" value="F:DNA binding"/>
    <property type="evidence" value="ECO:0007669"/>
    <property type="project" value="InterPro"/>
</dbReference>
<dbReference type="GO" id="GO:0008170">
    <property type="term" value="F:N-methyltransferase activity"/>
    <property type="evidence" value="ECO:0007669"/>
    <property type="project" value="InterPro"/>
</dbReference>
<protein>
    <recommendedName>
        <fullName evidence="2">site-specific DNA-methyltransferase (adenine-specific)</fullName>
        <ecNumber evidence="2">2.1.1.72</ecNumber>
    </recommendedName>
</protein>
<keyword evidence="10" id="KW-1185">Reference proteome</keyword>
<evidence type="ECO:0000256" key="4">
    <source>
        <dbReference type="ARBA" id="ARBA00022679"/>
    </source>
</evidence>
<accession>A0A845B386</accession>
<dbReference type="Gene3D" id="3.40.50.150">
    <property type="entry name" value="Vaccinia Virus protein VP39"/>
    <property type="match status" value="1"/>
</dbReference>
<dbReference type="GO" id="GO:0009007">
    <property type="term" value="F:site-specific DNA-methyltransferase (adenine-specific) activity"/>
    <property type="evidence" value="ECO:0007669"/>
    <property type="project" value="UniProtKB-EC"/>
</dbReference>
<comment type="similarity">
    <text evidence="1">Belongs to the N(4)/N(6)-methyltransferase family.</text>
</comment>
<dbReference type="EMBL" id="WTYL01000002">
    <property type="protein sequence ID" value="MXP44860.1"/>
    <property type="molecule type" value="Genomic_DNA"/>
</dbReference>
<feature type="domain" description="DNA methylase adenine-specific" evidence="8">
    <location>
        <begin position="270"/>
        <end position="535"/>
    </location>
</feature>
<evidence type="ECO:0000259" key="8">
    <source>
        <dbReference type="Pfam" id="PF02384"/>
    </source>
</evidence>
<feature type="region of interest" description="Disordered" evidence="7">
    <location>
        <begin position="651"/>
        <end position="673"/>
    </location>
</feature>
<dbReference type="OrthoDB" id="9806213at2"/>
<dbReference type="GO" id="GO:0032259">
    <property type="term" value="P:methylation"/>
    <property type="evidence" value="ECO:0007669"/>
    <property type="project" value="UniProtKB-KW"/>
</dbReference>
<keyword evidence="4" id="KW-0808">Transferase</keyword>
<dbReference type="AlphaFoldDB" id="A0A845B386"/>
<dbReference type="EC" id="2.1.1.72" evidence="2"/>
<dbReference type="PANTHER" id="PTHR33841">
    <property type="entry name" value="DNA METHYLTRANSFERASE YEEA-RELATED"/>
    <property type="match status" value="1"/>
</dbReference>
<dbReference type="PANTHER" id="PTHR33841:SF1">
    <property type="entry name" value="DNA METHYLTRANSFERASE A"/>
    <property type="match status" value="1"/>
</dbReference>
<dbReference type="PRINTS" id="PR00507">
    <property type="entry name" value="N12N6MTFRASE"/>
</dbReference>
<proteinExistence type="inferred from homology"/>